<sequence>MLLQEASDSPLHHSDRVHVNQGIPPGTPRPAQAFAPQGPYPAGHLPGGASPPRPPAGPPPLGFGQYPPPGSARPPQLPYGAQNDAAPPQPALFGLATPGSGVGFQPQSGACLQGGREPPSPTTRLGSRQAQEGILRAKAGNLRKGD</sequence>
<dbReference type="Proteomes" id="UP000821845">
    <property type="component" value="Chromosome 4"/>
</dbReference>
<comment type="caution">
    <text evidence="1">The sequence shown here is derived from an EMBL/GenBank/DDBJ whole genome shotgun (WGS) entry which is preliminary data.</text>
</comment>
<organism evidence="1 2">
    <name type="scientific">Hyalomma asiaticum</name>
    <name type="common">Tick</name>
    <dbReference type="NCBI Taxonomy" id="266040"/>
    <lineage>
        <taxon>Eukaryota</taxon>
        <taxon>Metazoa</taxon>
        <taxon>Ecdysozoa</taxon>
        <taxon>Arthropoda</taxon>
        <taxon>Chelicerata</taxon>
        <taxon>Arachnida</taxon>
        <taxon>Acari</taxon>
        <taxon>Parasitiformes</taxon>
        <taxon>Ixodida</taxon>
        <taxon>Ixodoidea</taxon>
        <taxon>Ixodidae</taxon>
        <taxon>Hyalomminae</taxon>
        <taxon>Hyalomma</taxon>
    </lineage>
</organism>
<gene>
    <name evidence="1" type="ORF">HPB50_011100</name>
</gene>
<dbReference type="EMBL" id="CM023484">
    <property type="protein sequence ID" value="KAH6932961.1"/>
    <property type="molecule type" value="Genomic_DNA"/>
</dbReference>
<reference evidence="1" key="1">
    <citation type="submission" date="2020-05" db="EMBL/GenBank/DDBJ databases">
        <title>Large-scale comparative analyses of tick genomes elucidate their genetic diversity and vector capacities.</title>
        <authorList>
            <person name="Jia N."/>
            <person name="Wang J."/>
            <person name="Shi W."/>
            <person name="Du L."/>
            <person name="Sun Y."/>
            <person name="Zhan W."/>
            <person name="Jiang J."/>
            <person name="Wang Q."/>
            <person name="Zhang B."/>
            <person name="Ji P."/>
            <person name="Sakyi L.B."/>
            <person name="Cui X."/>
            <person name="Yuan T."/>
            <person name="Jiang B."/>
            <person name="Yang W."/>
            <person name="Lam T.T.-Y."/>
            <person name="Chang Q."/>
            <person name="Ding S."/>
            <person name="Wang X."/>
            <person name="Zhu J."/>
            <person name="Ruan X."/>
            <person name="Zhao L."/>
            <person name="Wei J."/>
            <person name="Que T."/>
            <person name="Du C."/>
            <person name="Cheng J."/>
            <person name="Dai P."/>
            <person name="Han X."/>
            <person name="Huang E."/>
            <person name="Gao Y."/>
            <person name="Liu J."/>
            <person name="Shao H."/>
            <person name="Ye R."/>
            <person name="Li L."/>
            <person name="Wei W."/>
            <person name="Wang X."/>
            <person name="Wang C."/>
            <person name="Yang T."/>
            <person name="Huo Q."/>
            <person name="Li W."/>
            <person name="Guo W."/>
            <person name="Chen H."/>
            <person name="Zhou L."/>
            <person name="Ni X."/>
            <person name="Tian J."/>
            <person name="Zhou Y."/>
            <person name="Sheng Y."/>
            <person name="Liu T."/>
            <person name="Pan Y."/>
            <person name="Xia L."/>
            <person name="Li J."/>
            <person name="Zhao F."/>
            <person name="Cao W."/>
        </authorList>
    </citation>
    <scope>NUCLEOTIDE SEQUENCE</scope>
    <source>
        <strain evidence="1">Hyas-2018</strain>
    </source>
</reference>
<proteinExistence type="predicted"/>
<evidence type="ECO:0000313" key="1">
    <source>
        <dbReference type="EMBL" id="KAH6932961.1"/>
    </source>
</evidence>
<keyword evidence="2" id="KW-1185">Reference proteome</keyword>
<accession>A0ACB7SG89</accession>
<evidence type="ECO:0000313" key="2">
    <source>
        <dbReference type="Proteomes" id="UP000821845"/>
    </source>
</evidence>
<protein>
    <submittedName>
        <fullName evidence="1">Uncharacterized protein</fullName>
    </submittedName>
</protein>
<name>A0ACB7SG89_HYAAI</name>